<proteinExistence type="predicted"/>
<dbReference type="Gene3D" id="1.10.150.130">
    <property type="match status" value="1"/>
</dbReference>
<evidence type="ECO:0000313" key="7">
    <source>
        <dbReference type="Proteomes" id="UP000750197"/>
    </source>
</evidence>
<dbReference type="GO" id="GO:0015074">
    <property type="term" value="P:DNA integration"/>
    <property type="evidence" value="ECO:0007669"/>
    <property type="project" value="InterPro"/>
</dbReference>
<dbReference type="InterPro" id="IPR010998">
    <property type="entry name" value="Integrase_recombinase_N"/>
</dbReference>
<accession>A0A8J7YN76</accession>
<dbReference type="InterPro" id="IPR050090">
    <property type="entry name" value="Tyrosine_recombinase_XerCD"/>
</dbReference>
<feature type="domain" description="Tyr recombinase" evidence="4">
    <location>
        <begin position="160"/>
        <end position="322"/>
    </location>
</feature>
<dbReference type="Pfam" id="PF00589">
    <property type="entry name" value="Phage_integrase"/>
    <property type="match status" value="1"/>
</dbReference>
<dbReference type="InterPro" id="IPR013762">
    <property type="entry name" value="Integrase-like_cat_sf"/>
</dbReference>
<sequence length="322" mass="36998">MGIYKRGSVFQAVVRVKGHETVCHTFDTKALAEEWFNETRLSIRKGRYVSSREAEKTTLSEALDRYEREVSSQKKGYRREKTRIKHWKNHSLGKRFLDAIRGSDIASYRDERLKGGFAPNTVRLELAVLSHLFEIARKEWGMESLRNPVKAVRLPSLPEGRDRRLNPGELDKLLEAASEEMGQVIRFALESGMRRGEITGMKWEQVDLQKKTVILPETKNGQKRIVPLSPEAVRILSSLPRRIDGNVWNLAADTVSQAFAQACHKADISELRFHDLRHEATSRFFEKGFNVMEVAAITGHKTLQMLKRYTHLKAEDLAKRMV</sequence>
<dbReference type="InterPro" id="IPR011010">
    <property type="entry name" value="DNA_brk_join_enz"/>
</dbReference>
<dbReference type="EMBL" id="JAHEAC010000009">
    <property type="protein sequence ID" value="MBX8643485.1"/>
    <property type="molecule type" value="Genomic_DNA"/>
</dbReference>
<name>A0A8J7YN76_9ARCH</name>
<evidence type="ECO:0000256" key="2">
    <source>
        <dbReference type="ARBA" id="ARBA00023172"/>
    </source>
</evidence>
<dbReference type="CDD" id="cd00796">
    <property type="entry name" value="INT_Rci_Hp1_C"/>
    <property type="match status" value="1"/>
</dbReference>
<keyword evidence="2" id="KW-0233">DNA recombination</keyword>
<evidence type="ECO:0000256" key="3">
    <source>
        <dbReference type="PROSITE-ProRule" id="PRU01248"/>
    </source>
</evidence>
<protein>
    <submittedName>
        <fullName evidence="6">Tyrosine-type recombinase/integrase</fullName>
    </submittedName>
</protein>
<dbReference type="AlphaFoldDB" id="A0A8J7YN76"/>
<reference evidence="6" key="1">
    <citation type="submission" date="2021-05" db="EMBL/GenBank/DDBJ databases">
        <title>Genomic insights into ecological role and evolution of a novel Thermoplasmata order Candidatus Sysuiplasmatales.</title>
        <authorList>
            <person name="Yuan Y."/>
        </authorList>
    </citation>
    <scope>NUCLEOTIDE SEQUENCE</scope>
    <source>
        <strain evidence="6">TUT19-bin139</strain>
    </source>
</reference>
<gene>
    <name evidence="6" type="ORF">KIY12_01975</name>
</gene>
<evidence type="ECO:0000259" key="4">
    <source>
        <dbReference type="PROSITE" id="PS51898"/>
    </source>
</evidence>
<evidence type="ECO:0000313" key="6">
    <source>
        <dbReference type="EMBL" id="MBX8643485.1"/>
    </source>
</evidence>
<dbReference type="GO" id="GO:0006310">
    <property type="term" value="P:DNA recombination"/>
    <property type="evidence" value="ECO:0007669"/>
    <property type="project" value="UniProtKB-KW"/>
</dbReference>
<dbReference type="PROSITE" id="PS51900">
    <property type="entry name" value="CB"/>
    <property type="match status" value="1"/>
</dbReference>
<dbReference type="InterPro" id="IPR002104">
    <property type="entry name" value="Integrase_catalytic"/>
</dbReference>
<dbReference type="SUPFAM" id="SSF56349">
    <property type="entry name" value="DNA breaking-rejoining enzymes"/>
    <property type="match status" value="1"/>
</dbReference>
<dbReference type="Proteomes" id="UP000750197">
    <property type="component" value="Unassembled WGS sequence"/>
</dbReference>
<dbReference type="PROSITE" id="PS51898">
    <property type="entry name" value="TYR_RECOMBINASE"/>
    <property type="match status" value="1"/>
</dbReference>
<dbReference type="InterPro" id="IPR044068">
    <property type="entry name" value="CB"/>
</dbReference>
<organism evidence="6 7">
    <name type="scientific">Candidatus Sysuiplasma superficiale</name>
    <dbReference type="NCBI Taxonomy" id="2823368"/>
    <lineage>
        <taxon>Archaea</taxon>
        <taxon>Methanobacteriati</taxon>
        <taxon>Thermoplasmatota</taxon>
        <taxon>Thermoplasmata</taxon>
        <taxon>Candidatus Sysuiplasmatales</taxon>
        <taxon>Candidatus Sysuiplasmataceae</taxon>
        <taxon>Candidatus Sysuiplasma</taxon>
    </lineage>
</organism>
<dbReference type="PANTHER" id="PTHR30349:SF94">
    <property type="entry name" value="INTEGRASE_RECOMBINASE HI_1414-RELATED"/>
    <property type="match status" value="1"/>
</dbReference>
<comment type="caution">
    <text evidence="6">The sequence shown here is derived from an EMBL/GenBank/DDBJ whole genome shotgun (WGS) entry which is preliminary data.</text>
</comment>
<dbReference type="GO" id="GO:0003677">
    <property type="term" value="F:DNA binding"/>
    <property type="evidence" value="ECO:0007669"/>
    <property type="project" value="UniProtKB-UniRule"/>
</dbReference>
<dbReference type="Gene3D" id="1.10.443.10">
    <property type="entry name" value="Intergrase catalytic core"/>
    <property type="match status" value="1"/>
</dbReference>
<dbReference type="PANTHER" id="PTHR30349">
    <property type="entry name" value="PHAGE INTEGRASE-RELATED"/>
    <property type="match status" value="1"/>
</dbReference>
<evidence type="ECO:0000256" key="1">
    <source>
        <dbReference type="ARBA" id="ARBA00023125"/>
    </source>
</evidence>
<keyword evidence="1 3" id="KW-0238">DNA-binding</keyword>
<evidence type="ECO:0000259" key="5">
    <source>
        <dbReference type="PROSITE" id="PS51900"/>
    </source>
</evidence>
<feature type="domain" description="Core-binding (CB)" evidence="5">
    <location>
        <begin position="57"/>
        <end position="137"/>
    </location>
</feature>